<gene>
    <name evidence="2" type="ORF">F0P94_13335</name>
</gene>
<dbReference type="Gene3D" id="2.60.120.10">
    <property type="entry name" value="Jelly Rolls"/>
    <property type="match status" value="1"/>
</dbReference>
<keyword evidence="3" id="KW-1185">Reference proteome</keyword>
<reference evidence="2 3" key="1">
    <citation type="submission" date="2019-09" db="EMBL/GenBank/DDBJ databases">
        <title>Genome sequence of Adhaeribacter sp. M2.</title>
        <authorList>
            <person name="Srinivasan S."/>
        </authorList>
    </citation>
    <scope>NUCLEOTIDE SEQUENCE [LARGE SCALE GENOMIC DNA]</scope>
    <source>
        <strain evidence="2 3">M2</strain>
    </source>
</reference>
<dbReference type="Proteomes" id="UP000326570">
    <property type="component" value="Unassembled WGS sequence"/>
</dbReference>
<dbReference type="SUPFAM" id="SSF51206">
    <property type="entry name" value="cAMP-binding domain-like"/>
    <property type="match status" value="1"/>
</dbReference>
<organism evidence="2 3">
    <name type="scientific">Adhaeribacter soli</name>
    <dbReference type="NCBI Taxonomy" id="2607655"/>
    <lineage>
        <taxon>Bacteria</taxon>
        <taxon>Pseudomonadati</taxon>
        <taxon>Bacteroidota</taxon>
        <taxon>Cytophagia</taxon>
        <taxon>Cytophagales</taxon>
        <taxon>Hymenobacteraceae</taxon>
        <taxon>Adhaeribacter</taxon>
    </lineage>
</organism>
<evidence type="ECO:0000259" key="1">
    <source>
        <dbReference type="Pfam" id="PF00027"/>
    </source>
</evidence>
<comment type="caution">
    <text evidence="2">The sequence shown here is derived from an EMBL/GenBank/DDBJ whole genome shotgun (WGS) entry which is preliminary data.</text>
</comment>
<feature type="domain" description="Cyclic nucleotide-binding" evidence="1">
    <location>
        <begin position="30"/>
        <end position="115"/>
    </location>
</feature>
<dbReference type="AlphaFoldDB" id="A0A5N1IPH9"/>
<evidence type="ECO:0000313" key="3">
    <source>
        <dbReference type="Proteomes" id="UP000326570"/>
    </source>
</evidence>
<dbReference type="EMBL" id="VTWT01000007">
    <property type="protein sequence ID" value="KAA9331787.1"/>
    <property type="molecule type" value="Genomic_DNA"/>
</dbReference>
<proteinExistence type="predicted"/>
<protein>
    <submittedName>
        <fullName evidence="2">Crp/Fnr family transcriptional regulator</fullName>
    </submittedName>
</protein>
<dbReference type="InterPro" id="IPR000595">
    <property type="entry name" value="cNMP-bd_dom"/>
</dbReference>
<dbReference type="Pfam" id="PF00027">
    <property type="entry name" value="cNMP_binding"/>
    <property type="match status" value="1"/>
</dbReference>
<evidence type="ECO:0000313" key="2">
    <source>
        <dbReference type="EMBL" id="KAA9331787.1"/>
    </source>
</evidence>
<accession>A0A5N1IPH9</accession>
<sequence length="194" mass="22886">MYDRLKIFCKAIVPLSEEELNLIDQYFEVKDLKKKEFLLQDGRICDFIGFINNGTIRHFHVKDGIEKTCDISFENSWVTDFQSFTHNSLCIMNLQAMEDTTVFIIRKENLHKIYSDCHAYETFGRLMAEQVAQRATEIAMSLSSDKLEERFQNLIKKQPDLFQRIPQKYIANFLGISPESLSRIRRRIFDKLKS</sequence>
<name>A0A5N1IPH9_9BACT</name>
<dbReference type="InterPro" id="IPR018490">
    <property type="entry name" value="cNMP-bd_dom_sf"/>
</dbReference>
<dbReference type="InterPro" id="IPR014710">
    <property type="entry name" value="RmlC-like_jellyroll"/>
</dbReference>